<keyword evidence="2" id="KW-1185">Reference proteome</keyword>
<accession>Q0W3P8</accession>
<dbReference type="SUPFAM" id="SSF52218">
    <property type="entry name" value="Flavoproteins"/>
    <property type="match status" value="1"/>
</dbReference>
<evidence type="ECO:0000313" key="2">
    <source>
        <dbReference type="Proteomes" id="UP000000663"/>
    </source>
</evidence>
<sequence length="75" mass="7987">MKTLIICESVHHGCTKKVADSMAGPLKAEVKKPGEVDADLLATYDLIGFGGTNKGRPDESDLEKAREFAARVAGK</sequence>
<dbReference type="AlphaFoldDB" id="Q0W3P8"/>
<dbReference type="EMBL" id="AM114193">
    <property type="protein sequence ID" value="CAJ36995.1"/>
    <property type="molecule type" value="Genomic_DNA"/>
</dbReference>
<evidence type="ECO:0000313" key="1">
    <source>
        <dbReference type="EMBL" id="CAJ36995.1"/>
    </source>
</evidence>
<dbReference type="InterPro" id="IPR029039">
    <property type="entry name" value="Flavoprotein-like_sf"/>
</dbReference>
<protein>
    <recommendedName>
        <fullName evidence="3">Flavodoxin-like domain-containing protein</fullName>
    </recommendedName>
</protein>
<gene>
    <name evidence="1" type="ORF">RCIX1798</name>
</gene>
<dbReference type="GeneID" id="5145779"/>
<dbReference type="OrthoDB" id="63875at2157"/>
<dbReference type="Proteomes" id="UP000000663">
    <property type="component" value="Chromosome"/>
</dbReference>
<name>Q0W3P8_METAR</name>
<dbReference type="STRING" id="351160.RCIX1798"/>
<evidence type="ECO:0008006" key="3">
    <source>
        <dbReference type="Google" id="ProtNLM"/>
    </source>
</evidence>
<organism evidence="1 2">
    <name type="scientific">Methanocella arvoryzae (strain DSM 22066 / NBRC 105507 / MRE50)</name>
    <dbReference type="NCBI Taxonomy" id="351160"/>
    <lineage>
        <taxon>Archaea</taxon>
        <taxon>Methanobacteriati</taxon>
        <taxon>Methanobacteriota</taxon>
        <taxon>Stenosarchaea group</taxon>
        <taxon>Methanomicrobia</taxon>
        <taxon>Methanocellales</taxon>
        <taxon>Methanocellaceae</taxon>
        <taxon>Methanocella</taxon>
    </lineage>
</organism>
<dbReference type="KEGG" id="rci:RCIX1798"/>
<dbReference type="eggNOG" id="arCOG00519">
    <property type="taxonomic scope" value="Archaea"/>
</dbReference>
<reference evidence="1 2" key="1">
    <citation type="journal article" date="2006" name="Science">
        <title>Genome of rice cluster I archaea -- the key methane producers in the rice rhizosphere.</title>
        <authorList>
            <person name="Erkel C."/>
            <person name="Kube M."/>
            <person name="Reinhardt R."/>
            <person name="Liesack W."/>
        </authorList>
    </citation>
    <scope>NUCLEOTIDE SEQUENCE [LARGE SCALE GENOMIC DNA]</scope>
    <source>
        <strain evidence="2">DSM 22066 / NBRC 105507 / MRE50</strain>
    </source>
</reference>
<proteinExistence type="predicted"/>
<dbReference type="RefSeq" id="WP_012035572.1">
    <property type="nucleotide sequence ID" value="NC_009464.1"/>
</dbReference>